<feature type="region of interest" description="Disordered" evidence="1">
    <location>
        <begin position="45"/>
        <end position="86"/>
    </location>
</feature>
<keyword evidence="3" id="KW-1185">Reference proteome</keyword>
<comment type="caution">
    <text evidence="2">The sequence shown here is derived from an EMBL/GenBank/DDBJ whole genome shotgun (WGS) entry which is preliminary data.</text>
</comment>
<evidence type="ECO:0000313" key="2">
    <source>
        <dbReference type="EMBL" id="OAB74447.1"/>
    </source>
</evidence>
<evidence type="ECO:0000256" key="1">
    <source>
        <dbReference type="SAM" id="MobiDB-lite"/>
    </source>
</evidence>
<evidence type="ECO:0000313" key="3">
    <source>
        <dbReference type="Proteomes" id="UP000077134"/>
    </source>
</evidence>
<dbReference type="RefSeq" id="WP_232510207.1">
    <property type="nucleotide sequence ID" value="NZ_CP017770.1"/>
</dbReference>
<protein>
    <submittedName>
        <fullName evidence="2">Uncharacterized protein</fullName>
    </submittedName>
</protein>
<gene>
    <name evidence="2" type="ORF">PNBC_10275</name>
</gene>
<organism evidence="2 3">
    <name type="scientific">Paenibacillus crassostreae</name>
    <dbReference type="NCBI Taxonomy" id="1763538"/>
    <lineage>
        <taxon>Bacteria</taxon>
        <taxon>Bacillati</taxon>
        <taxon>Bacillota</taxon>
        <taxon>Bacilli</taxon>
        <taxon>Bacillales</taxon>
        <taxon>Paenibacillaceae</taxon>
        <taxon>Paenibacillus</taxon>
    </lineage>
</organism>
<reference evidence="2 3" key="1">
    <citation type="submission" date="2016-02" db="EMBL/GenBank/DDBJ databases">
        <title>Paenibacillus sp. LPB0068, isolated from Crassostrea gigas.</title>
        <authorList>
            <person name="Shin S.-K."/>
            <person name="Yi H."/>
        </authorList>
    </citation>
    <scope>NUCLEOTIDE SEQUENCE [LARGE SCALE GENOMIC DNA]</scope>
    <source>
        <strain evidence="2 3">LPB0068</strain>
    </source>
</reference>
<dbReference type="Proteomes" id="UP000077134">
    <property type="component" value="Unassembled WGS sequence"/>
</dbReference>
<sequence length="120" mass="12894">MNFSSLLTGIVIGAAATNMISKNNQNGAVGQQLADKARGKMMDFTGMGSILGSDRESESPTVGSNFNSTNETFNTTGIQTQTHSKESNMTMLKDFIKGNPEVKYEVDQILKETNTVIPGL</sequence>
<name>A0A162RSG9_9BACL</name>
<dbReference type="AlphaFoldDB" id="A0A162RSG9"/>
<accession>A0A162RSG9</accession>
<proteinExistence type="predicted"/>
<dbReference type="STRING" id="1763538.LPB68_03685"/>
<feature type="compositionally biased region" description="Polar residues" evidence="1">
    <location>
        <begin position="77"/>
        <end position="86"/>
    </location>
</feature>
<feature type="compositionally biased region" description="Low complexity" evidence="1">
    <location>
        <begin position="64"/>
        <end position="76"/>
    </location>
</feature>
<dbReference type="EMBL" id="LSFN01000014">
    <property type="protein sequence ID" value="OAB74447.1"/>
    <property type="molecule type" value="Genomic_DNA"/>
</dbReference>